<dbReference type="GO" id="GO:0005829">
    <property type="term" value="C:cytosol"/>
    <property type="evidence" value="ECO:0007669"/>
    <property type="project" value="TreeGrafter"/>
</dbReference>
<comment type="catalytic activity">
    <reaction evidence="1 11">
        <text>Hydrolysis of terminal, non-reducing beta-D-glucosyl residues with release of beta-D-glucose.</text>
        <dbReference type="EC" id="3.2.1.21"/>
    </reaction>
</comment>
<proteinExistence type="inferred from homology"/>
<dbReference type="GO" id="GO:0030245">
    <property type="term" value="P:cellulose catabolic process"/>
    <property type="evidence" value="ECO:0007669"/>
    <property type="project" value="UniProtKB-KW"/>
</dbReference>
<evidence type="ECO:0000256" key="7">
    <source>
        <dbReference type="ARBA" id="ARBA00023295"/>
    </source>
</evidence>
<dbReference type="EMBL" id="WWHY01000001">
    <property type="protein sequence ID" value="MYR34386.1"/>
    <property type="molecule type" value="Genomic_DNA"/>
</dbReference>
<evidence type="ECO:0000313" key="14">
    <source>
        <dbReference type="Proteomes" id="UP000467124"/>
    </source>
</evidence>
<organism evidence="13 14">
    <name type="scientific">Nocardiopsis alba</name>
    <dbReference type="NCBI Taxonomy" id="53437"/>
    <lineage>
        <taxon>Bacteria</taxon>
        <taxon>Bacillati</taxon>
        <taxon>Actinomycetota</taxon>
        <taxon>Actinomycetes</taxon>
        <taxon>Streptosporangiales</taxon>
        <taxon>Nocardiopsidaceae</taxon>
        <taxon>Nocardiopsis</taxon>
    </lineage>
</organism>
<feature type="binding site" evidence="10">
    <location>
        <position position="166"/>
    </location>
    <ligand>
        <name>substrate</name>
    </ligand>
</feature>
<accession>A0A7K2IX13</accession>
<name>A0A7K2IX13_9ACTN</name>
<dbReference type="InterPro" id="IPR017736">
    <property type="entry name" value="Glyco_hydro_1_beta-glucosidase"/>
</dbReference>
<dbReference type="SUPFAM" id="SSF51445">
    <property type="entry name" value="(Trans)glycosidases"/>
    <property type="match status" value="1"/>
</dbReference>
<feature type="binding site" evidence="10">
    <location>
        <position position="297"/>
    </location>
    <ligand>
        <name>substrate</name>
    </ligand>
</feature>
<evidence type="ECO:0000256" key="9">
    <source>
        <dbReference type="PIRSR" id="PIRSR617736-1"/>
    </source>
</evidence>
<dbReference type="Gene3D" id="3.20.20.80">
    <property type="entry name" value="Glycosidases"/>
    <property type="match status" value="1"/>
</dbReference>
<sequence>MSKPDDFPEDFLWGAATASFQIEGATTADGRGRSIWDTFAETPGKVLNGDTGDPADDHYHRYAEDIGLMRALNLGAYRFSIAWPRILPEGEGKVNQAGLDFYDRLVDALLEAGIRPWATLYHWDLPQPLEDRGGWPERDTALRFADYATVVAEALGDRVGDWMTINEPWCSAFLGYDNGHHAPGRRDTAAALAATHHLLLGHGLAVEAIRSTGHPARVGLAHNQAVIRANGAHAADVRAARRADGVRNRIFTDPLFKGSYPADVLKDIAHISDFSFVREGDLATISAPIDFLGVNYYTPEFVAGSDRGLDPAGVDGGGGAWPGAEPEEVHVSQGLPVTQMGWEIDPRGLYDVLQRLAGESGGIDLYVTENGCAFEDRVSEDGAVHDPERTDYYEAHLRAAREAVHAGIPLRGYFAWSLLDNFEWAWGYSRRFGIVYVDYETQERVVKDTGHWYAELAGTGRFPER</sequence>
<reference evidence="13 14" key="1">
    <citation type="journal article" date="2019" name="Nat. Commun.">
        <title>The antimicrobial potential of Streptomyces from insect microbiomes.</title>
        <authorList>
            <person name="Chevrette M.G."/>
            <person name="Carlson C.M."/>
            <person name="Ortega H.E."/>
            <person name="Thomas C."/>
            <person name="Ananiev G.E."/>
            <person name="Barns K.J."/>
            <person name="Book A.J."/>
            <person name="Cagnazzo J."/>
            <person name="Carlos C."/>
            <person name="Flanigan W."/>
            <person name="Grubbs K.J."/>
            <person name="Horn H.A."/>
            <person name="Hoffmann F.M."/>
            <person name="Klassen J.L."/>
            <person name="Knack J.J."/>
            <person name="Lewin G.R."/>
            <person name="McDonald B.R."/>
            <person name="Muller L."/>
            <person name="Melo W.G.P."/>
            <person name="Pinto-Tomas A.A."/>
            <person name="Schmitz A."/>
            <person name="Wendt-Pienkowski E."/>
            <person name="Wildman S."/>
            <person name="Zhao M."/>
            <person name="Zhang F."/>
            <person name="Bugni T.S."/>
            <person name="Andes D.R."/>
            <person name="Pupo M.T."/>
            <person name="Currie C.R."/>
        </authorList>
    </citation>
    <scope>NUCLEOTIDE SEQUENCE [LARGE SCALE GENOMIC DNA]</scope>
    <source>
        <strain evidence="13 14">SID5840</strain>
    </source>
</reference>
<evidence type="ECO:0000256" key="6">
    <source>
        <dbReference type="ARBA" id="ARBA00023277"/>
    </source>
</evidence>
<dbReference type="EC" id="3.2.1.21" evidence="3 11"/>
<dbReference type="OMA" id="HGSNDFY"/>
<feature type="binding site" evidence="10">
    <location>
        <position position="416"/>
    </location>
    <ligand>
        <name>substrate</name>
    </ligand>
</feature>
<evidence type="ECO:0000313" key="15">
    <source>
        <dbReference type="Proteomes" id="UP001585053"/>
    </source>
</evidence>
<keyword evidence="5" id="KW-0136">Cellulose degradation</keyword>
<dbReference type="Proteomes" id="UP000467124">
    <property type="component" value="Unassembled WGS sequence"/>
</dbReference>
<feature type="active site" description="Proton donor" evidence="9">
    <location>
        <position position="167"/>
    </location>
</feature>
<dbReference type="PANTHER" id="PTHR10353">
    <property type="entry name" value="GLYCOSYL HYDROLASE"/>
    <property type="match status" value="1"/>
</dbReference>
<keyword evidence="6" id="KW-0119">Carbohydrate metabolism</keyword>
<gene>
    <name evidence="13" type="ORF">GTW20_19585</name>
    <name evidence="12" type="ORF">VSQ78_07720</name>
</gene>
<dbReference type="FunFam" id="3.20.20.80:FF:000004">
    <property type="entry name" value="Beta-glucosidase 6-phospho-beta-glucosidase"/>
    <property type="match status" value="1"/>
</dbReference>
<feature type="binding site" evidence="10">
    <location>
        <position position="21"/>
    </location>
    <ligand>
        <name>substrate</name>
    </ligand>
</feature>
<dbReference type="PRINTS" id="PR00131">
    <property type="entry name" value="GLHYDRLASE1"/>
</dbReference>
<dbReference type="EMBL" id="JAYMRS010000002">
    <property type="protein sequence ID" value="MFB8767590.1"/>
    <property type="molecule type" value="Genomic_DNA"/>
</dbReference>
<reference evidence="12 15" key="2">
    <citation type="submission" date="2024-01" db="EMBL/GenBank/DDBJ databases">
        <title>Genome mining of biosynthetic gene clusters to explore secondary metabolites of Streptomyces sp.</title>
        <authorList>
            <person name="Baig A."/>
            <person name="Ajitkumar Shintre N."/>
            <person name="Kumar H."/>
            <person name="Anbarasu A."/>
            <person name="Ramaiah S."/>
        </authorList>
    </citation>
    <scope>NUCLEOTIDE SEQUENCE [LARGE SCALE GENOMIC DNA]</scope>
    <source>
        <strain evidence="12 15">A01</strain>
    </source>
</reference>
<feature type="binding site" evidence="10">
    <location>
        <position position="122"/>
    </location>
    <ligand>
        <name>substrate</name>
    </ligand>
</feature>
<dbReference type="InterPro" id="IPR017853">
    <property type="entry name" value="GH"/>
</dbReference>
<feature type="active site" description="Nucleophile" evidence="9">
    <location>
        <position position="369"/>
    </location>
</feature>
<evidence type="ECO:0000313" key="13">
    <source>
        <dbReference type="EMBL" id="MYR34386.1"/>
    </source>
</evidence>
<dbReference type="AlphaFoldDB" id="A0A7K2IX13"/>
<protein>
    <recommendedName>
        <fullName evidence="3 11">Beta-glucosidase</fullName>
        <ecNumber evidence="3 11">3.2.1.21</ecNumber>
    </recommendedName>
</protein>
<keyword evidence="8" id="KW-0624">Polysaccharide degradation</keyword>
<dbReference type="Proteomes" id="UP001585053">
    <property type="component" value="Unassembled WGS sequence"/>
</dbReference>
<dbReference type="Pfam" id="PF00232">
    <property type="entry name" value="Glyco_hydro_1"/>
    <property type="match status" value="1"/>
</dbReference>
<feature type="binding site" evidence="10">
    <location>
        <begin position="423"/>
        <end position="424"/>
    </location>
    <ligand>
        <name>substrate</name>
    </ligand>
</feature>
<evidence type="ECO:0000256" key="5">
    <source>
        <dbReference type="ARBA" id="ARBA00023001"/>
    </source>
</evidence>
<dbReference type="PANTHER" id="PTHR10353:SF36">
    <property type="entry name" value="LP05116P"/>
    <property type="match status" value="1"/>
</dbReference>
<dbReference type="NCBIfam" id="TIGR03356">
    <property type="entry name" value="BGL"/>
    <property type="match status" value="1"/>
</dbReference>
<evidence type="ECO:0000256" key="1">
    <source>
        <dbReference type="ARBA" id="ARBA00000448"/>
    </source>
</evidence>
<evidence type="ECO:0000256" key="2">
    <source>
        <dbReference type="ARBA" id="ARBA00010838"/>
    </source>
</evidence>
<dbReference type="PROSITE" id="PS00653">
    <property type="entry name" value="GLYCOSYL_HYDROL_F1_2"/>
    <property type="match status" value="1"/>
</dbReference>
<keyword evidence="15" id="KW-1185">Reference proteome</keyword>
<keyword evidence="4 11" id="KW-0378">Hydrolase</keyword>
<comment type="similarity">
    <text evidence="2 11">Belongs to the glycosyl hydrolase 1 family.</text>
</comment>
<dbReference type="InterPro" id="IPR033132">
    <property type="entry name" value="GH_1_N_CS"/>
</dbReference>
<evidence type="ECO:0000256" key="3">
    <source>
        <dbReference type="ARBA" id="ARBA00012744"/>
    </source>
</evidence>
<evidence type="ECO:0000256" key="10">
    <source>
        <dbReference type="PIRSR" id="PIRSR617736-2"/>
    </source>
</evidence>
<comment type="caution">
    <text evidence="13">The sequence shown here is derived from an EMBL/GenBank/DDBJ whole genome shotgun (WGS) entry which is preliminary data.</text>
</comment>
<evidence type="ECO:0000256" key="4">
    <source>
        <dbReference type="ARBA" id="ARBA00022801"/>
    </source>
</evidence>
<evidence type="ECO:0000313" key="12">
    <source>
        <dbReference type="EMBL" id="MFB8767590.1"/>
    </source>
</evidence>
<keyword evidence="7 11" id="KW-0326">Glycosidase</keyword>
<dbReference type="InterPro" id="IPR001360">
    <property type="entry name" value="Glyco_hydro_1"/>
</dbReference>
<evidence type="ECO:0000256" key="8">
    <source>
        <dbReference type="ARBA" id="ARBA00023326"/>
    </source>
</evidence>
<dbReference type="GO" id="GO:0008422">
    <property type="term" value="F:beta-glucosidase activity"/>
    <property type="evidence" value="ECO:0007669"/>
    <property type="project" value="UniProtKB-EC"/>
</dbReference>
<evidence type="ECO:0000256" key="11">
    <source>
        <dbReference type="RuleBase" id="RU361175"/>
    </source>
</evidence>
<dbReference type="RefSeq" id="WP_014910366.1">
    <property type="nucleotide sequence ID" value="NZ_JAYMRS010000002.1"/>
</dbReference>